<name>A0AA38GZW0_9TREE</name>
<feature type="transmembrane region" description="Helical" evidence="9">
    <location>
        <begin position="978"/>
        <end position="1000"/>
    </location>
</feature>
<dbReference type="GO" id="GO:0016020">
    <property type="term" value="C:membrane"/>
    <property type="evidence" value="ECO:0007669"/>
    <property type="project" value="UniProtKB-SubCell"/>
</dbReference>
<dbReference type="Pfam" id="PF01061">
    <property type="entry name" value="ABC2_membrane"/>
    <property type="match status" value="1"/>
</dbReference>
<evidence type="ECO:0000256" key="6">
    <source>
        <dbReference type="ARBA" id="ARBA00022989"/>
    </source>
</evidence>
<evidence type="ECO:0000256" key="9">
    <source>
        <dbReference type="SAM" id="Phobius"/>
    </source>
</evidence>
<keyword evidence="4" id="KW-0547">Nucleotide-binding</keyword>
<dbReference type="GO" id="GO:0140359">
    <property type="term" value="F:ABC-type transporter activity"/>
    <property type="evidence" value="ECO:0007669"/>
    <property type="project" value="InterPro"/>
</dbReference>
<dbReference type="AlphaFoldDB" id="A0AA38GZW0"/>
<dbReference type="SMART" id="SM00382">
    <property type="entry name" value="AAA"/>
    <property type="match status" value="1"/>
</dbReference>
<dbReference type="EMBL" id="JAKWFO010000016">
    <property type="protein sequence ID" value="KAI9632043.1"/>
    <property type="molecule type" value="Genomic_DNA"/>
</dbReference>
<keyword evidence="3 9" id="KW-0812">Transmembrane</keyword>
<feature type="domain" description="ABC transporter" evidence="11">
    <location>
        <begin position="370"/>
        <end position="618"/>
    </location>
</feature>
<dbReference type="Pfam" id="PF00005">
    <property type="entry name" value="ABC_tran"/>
    <property type="match status" value="1"/>
</dbReference>
<dbReference type="PROSITE" id="PS50893">
    <property type="entry name" value="ABC_TRANSPORTER_2"/>
    <property type="match status" value="1"/>
</dbReference>
<dbReference type="PROSITE" id="PS00211">
    <property type="entry name" value="ABC_TRANSPORTER_1"/>
    <property type="match status" value="1"/>
</dbReference>
<feature type="transmembrane region" description="Helical" evidence="9">
    <location>
        <begin position="782"/>
        <end position="803"/>
    </location>
</feature>
<keyword evidence="10" id="KW-0732">Signal</keyword>
<feature type="transmembrane region" description="Helical" evidence="9">
    <location>
        <begin position="747"/>
        <end position="770"/>
    </location>
</feature>
<feature type="signal peptide" evidence="10">
    <location>
        <begin position="1"/>
        <end position="17"/>
    </location>
</feature>
<keyword evidence="13" id="KW-1185">Reference proteome</keyword>
<dbReference type="GO" id="GO:0016887">
    <property type="term" value="F:ATP hydrolysis activity"/>
    <property type="evidence" value="ECO:0007669"/>
    <property type="project" value="InterPro"/>
</dbReference>
<keyword evidence="6 9" id="KW-1133">Transmembrane helix</keyword>
<dbReference type="PANTHER" id="PTHR48041">
    <property type="entry name" value="ABC TRANSPORTER G FAMILY MEMBER 28"/>
    <property type="match status" value="1"/>
</dbReference>
<evidence type="ECO:0000313" key="13">
    <source>
        <dbReference type="Proteomes" id="UP001164286"/>
    </source>
</evidence>
<feature type="region of interest" description="Disordered" evidence="8">
    <location>
        <begin position="629"/>
        <end position="712"/>
    </location>
</feature>
<feature type="chain" id="PRO_5041417596" description="ABC transporter domain-containing protein" evidence="10">
    <location>
        <begin position="18"/>
        <end position="1004"/>
    </location>
</feature>
<feature type="compositionally biased region" description="Basic and acidic residues" evidence="8">
    <location>
        <begin position="657"/>
        <end position="667"/>
    </location>
</feature>
<evidence type="ECO:0000256" key="8">
    <source>
        <dbReference type="SAM" id="MobiDB-lite"/>
    </source>
</evidence>
<proteinExistence type="predicted"/>
<dbReference type="InterPro" id="IPR017871">
    <property type="entry name" value="ABC_transporter-like_CS"/>
</dbReference>
<dbReference type="InterPro" id="IPR050352">
    <property type="entry name" value="ABCG_transporters"/>
</dbReference>
<evidence type="ECO:0000256" key="3">
    <source>
        <dbReference type="ARBA" id="ARBA00022692"/>
    </source>
</evidence>
<accession>A0AA38GZW0</accession>
<feature type="transmembrane region" description="Helical" evidence="9">
    <location>
        <begin position="863"/>
        <end position="885"/>
    </location>
</feature>
<dbReference type="InterPro" id="IPR013525">
    <property type="entry name" value="ABC2_TM"/>
</dbReference>
<dbReference type="PANTHER" id="PTHR48041:SF139">
    <property type="entry name" value="PROTEIN SCARLET"/>
    <property type="match status" value="1"/>
</dbReference>
<comment type="subcellular location">
    <subcellularLocation>
        <location evidence="1">Membrane</location>
        <topology evidence="1">Multi-pass membrane protein</topology>
    </subcellularLocation>
</comment>
<gene>
    <name evidence="12" type="ORF">MKK02DRAFT_35710</name>
</gene>
<dbReference type="SUPFAM" id="SSF52540">
    <property type="entry name" value="P-loop containing nucleoside triphosphate hydrolases"/>
    <property type="match status" value="1"/>
</dbReference>
<keyword evidence="2" id="KW-0813">Transport</keyword>
<sequence>MFHLISALAALAPLAFGQTCSNYGNTTGSSCLCPPGFNPTGVSPQTCRTSGLGNVSAGSCGCASGFTGPGCTVCTAASACQSSLQTILASSGTTSTPGLNTSLTCNTLPTVYSESQMTCNVIQGTLQGVFPGTSILTISRSLNASLTPGGTSALRSAGLTYGDGVGWAQLWYDGVEQFYCSANSCAQTTSSNGSTWVCGGLSCTCRPNTTFCGGSTSLDLTGVINTLSGPLTIACPGGGRCTFNQALLQSIFGPDGLELSSCSHGECVQQYVVDQAAGIVSASSSSASLDPGVIAGLAVVGVIILAIIGLIIWAFLARRKARRNMRTDGALPSSGGVGVAWSGVGYEVKSIASSSNKLVNWAKGAGKTAPSAEDGSKVGKGGGKVILRECGGALPAGDFCAILGPSGAGKSTLVDVLAGKRKAGRVEGTVRYIKEEGGRRVKIGYVDQSDVLSPTSTVLETLLFAAHLRLPENVPVSIKQERAQTVLAQLGLQDVAHTRVGSVEHRGISGGEMRRVSIGVELVAAPDVLVLDEPTSGLDSVSASRLIKLLKNLSETEKTTIIASIHQPSSALYHSFDQVCLLAGGRQLYFGPGGNRPADFFAQQNRPCPPGYNIADHLLEIASTSSEGLLDGPQVQLPGSAPLHQLSTSSSHSGTHHSTDRSDKDLVDTPGAEKNLHLGSYPPPTLRRNGPSDQRELNLSDLGDENAQTRDKARWYTPPHTHCATTFLTQMEVLSGREWRNLKRDKTLLVAHVFFACLLGVFAGGLYYQVNLTIAGFQNRVGSLFFLGSLIAFSSLSALYNLVEVRALFLRERAGSFYSPSSWLLTRLLFDVIPLRLIPTILVGVIVYFMVGLSRNAAEFFKFLLIIVEFSLCMCLFNFLLACVFRQGGVAILVSSLCNLFLMTYAGFFVNLGNIPPVLRWLRYFSTLGFSLEALAVNEVGSGLKIIDNLAGVPVEIGAQVIMETLFGFALNNYYRDVLVLFAFIAGFSILLVGTIVYILRERR</sequence>
<organism evidence="12 13">
    <name type="scientific">Dioszegia hungarica</name>
    <dbReference type="NCBI Taxonomy" id="4972"/>
    <lineage>
        <taxon>Eukaryota</taxon>
        <taxon>Fungi</taxon>
        <taxon>Dikarya</taxon>
        <taxon>Basidiomycota</taxon>
        <taxon>Agaricomycotina</taxon>
        <taxon>Tremellomycetes</taxon>
        <taxon>Tremellales</taxon>
        <taxon>Bulleribasidiaceae</taxon>
        <taxon>Dioszegia</taxon>
    </lineage>
</organism>
<evidence type="ECO:0000256" key="5">
    <source>
        <dbReference type="ARBA" id="ARBA00022840"/>
    </source>
</evidence>
<dbReference type="GeneID" id="77728453"/>
<dbReference type="InterPro" id="IPR003593">
    <property type="entry name" value="AAA+_ATPase"/>
</dbReference>
<keyword evidence="5" id="KW-0067">ATP-binding</keyword>
<feature type="transmembrane region" description="Helical" evidence="9">
    <location>
        <begin position="824"/>
        <end position="851"/>
    </location>
</feature>
<feature type="transmembrane region" description="Helical" evidence="9">
    <location>
        <begin position="892"/>
        <end position="912"/>
    </location>
</feature>
<comment type="caution">
    <text evidence="12">The sequence shown here is derived from an EMBL/GenBank/DDBJ whole genome shotgun (WGS) entry which is preliminary data.</text>
</comment>
<dbReference type="RefSeq" id="XP_052941820.1">
    <property type="nucleotide sequence ID" value="XM_053089248.1"/>
</dbReference>
<feature type="transmembrane region" description="Helical" evidence="9">
    <location>
        <begin position="293"/>
        <end position="316"/>
    </location>
</feature>
<dbReference type="Proteomes" id="UP001164286">
    <property type="component" value="Unassembled WGS sequence"/>
</dbReference>
<evidence type="ECO:0000313" key="12">
    <source>
        <dbReference type="EMBL" id="KAI9632043.1"/>
    </source>
</evidence>
<dbReference type="GO" id="GO:0005524">
    <property type="term" value="F:ATP binding"/>
    <property type="evidence" value="ECO:0007669"/>
    <property type="project" value="UniProtKB-KW"/>
</dbReference>
<reference evidence="12" key="1">
    <citation type="journal article" date="2022" name="G3 (Bethesda)">
        <title>High quality genome of the basidiomycete yeast Dioszegia hungarica PDD-24b-2 isolated from cloud water.</title>
        <authorList>
            <person name="Jarrige D."/>
            <person name="Haridas S."/>
            <person name="Bleykasten-Grosshans C."/>
            <person name="Joly M."/>
            <person name="Nadalig T."/>
            <person name="Sancelme M."/>
            <person name="Vuilleumier S."/>
            <person name="Grigoriev I.V."/>
            <person name="Amato P."/>
            <person name="Bringel F."/>
        </authorList>
    </citation>
    <scope>NUCLEOTIDE SEQUENCE</scope>
    <source>
        <strain evidence="12">PDD-24b-2</strain>
    </source>
</reference>
<evidence type="ECO:0000256" key="7">
    <source>
        <dbReference type="ARBA" id="ARBA00023136"/>
    </source>
</evidence>
<dbReference type="InterPro" id="IPR027417">
    <property type="entry name" value="P-loop_NTPase"/>
</dbReference>
<keyword evidence="7 9" id="KW-0472">Membrane</keyword>
<dbReference type="InterPro" id="IPR003439">
    <property type="entry name" value="ABC_transporter-like_ATP-bd"/>
</dbReference>
<protein>
    <recommendedName>
        <fullName evidence="11">ABC transporter domain-containing protein</fullName>
    </recommendedName>
</protein>
<evidence type="ECO:0000259" key="11">
    <source>
        <dbReference type="PROSITE" id="PS50893"/>
    </source>
</evidence>
<dbReference type="Gene3D" id="3.40.50.300">
    <property type="entry name" value="P-loop containing nucleotide triphosphate hydrolases"/>
    <property type="match status" value="1"/>
</dbReference>
<evidence type="ECO:0000256" key="2">
    <source>
        <dbReference type="ARBA" id="ARBA00022448"/>
    </source>
</evidence>
<evidence type="ECO:0000256" key="10">
    <source>
        <dbReference type="SAM" id="SignalP"/>
    </source>
</evidence>
<evidence type="ECO:0000256" key="4">
    <source>
        <dbReference type="ARBA" id="ARBA00022741"/>
    </source>
</evidence>
<evidence type="ECO:0000256" key="1">
    <source>
        <dbReference type="ARBA" id="ARBA00004141"/>
    </source>
</evidence>